<evidence type="ECO:0000313" key="1">
    <source>
        <dbReference type="EMBL" id="WUR02398.1"/>
    </source>
</evidence>
<keyword evidence="2" id="KW-1185">Reference proteome</keyword>
<reference evidence="1" key="1">
    <citation type="journal article" date="2024" name="BMC Genomics">
        <title>Functional annotation of a divergent genome using sequence and structure-based similarity.</title>
        <authorList>
            <person name="Svedberg D."/>
            <person name="Winiger R.R."/>
            <person name="Berg A."/>
            <person name="Sharma H."/>
            <person name="Tellgren-Roth C."/>
            <person name="Debrunner-Vossbrinck B.A."/>
            <person name="Vossbrinck C.R."/>
            <person name="Barandun J."/>
        </authorList>
    </citation>
    <scope>NUCLEOTIDE SEQUENCE</scope>
    <source>
        <strain evidence="1">Illinois isolate</strain>
    </source>
</reference>
<evidence type="ECO:0000313" key="2">
    <source>
        <dbReference type="Proteomes" id="UP001334084"/>
    </source>
</evidence>
<accession>A0AAX4J943</accession>
<gene>
    <name evidence="1" type="ORF">VNE69_01335</name>
</gene>
<organism evidence="1 2">
    <name type="scientific">Vairimorpha necatrix</name>
    <dbReference type="NCBI Taxonomy" id="6039"/>
    <lineage>
        <taxon>Eukaryota</taxon>
        <taxon>Fungi</taxon>
        <taxon>Fungi incertae sedis</taxon>
        <taxon>Microsporidia</taxon>
        <taxon>Nosematidae</taxon>
        <taxon>Vairimorpha</taxon>
    </lineage>
</organism>
<dbReference type="RefSeq" id="XP_065328543.1">
    <property type="nucleotide sequence ID" value="XM_065472471.1"/>
</dbReference>
<dbReference type="Proteomes" id="UP001334084">
    <property type="component" value="Chromosome 1"/>
</dbReference>
<name>A0AAX4J943_9MICR</name>
<protein>
    <submittedName>
        <fullName evidence="1">Uncharacterized protein</fullName>
    </submittedName>
</protein>
<dbReference type="KEGG" id="vnx:VNE69_01335"/>
<sequence>MKLYLFYEVCLCALSTHSRINLDPATDATREGASSCDNAQKEKLKYDLNITYSHKKYHRKKMIFSKIVDDCFLKDSAPDTYSYSSSDEHDGFEYKIKLTKVKEKKLPGVDYTNEIEKDNEFAFLDIEILYTINQNHLNKIMKNGKSVAINIGNSSKFNYLVVPIYLNPYSIFYYSGKISIRPFMDGLYGLFGDLIGDNFLKLDQRNYNIVLKFINEICNMSQSTFNSKFSDKKFLLANHNLETYKKVFESMKTIKSERDLKPTLFVGFVLDSLVLILKHLKLSRFYTKNASNREKLRWYHQDRGDTFTKSVGFGILTDIVNLLRLCRNPDYKFNFYENMVIYDDIIQMYAFVKVNIEFKDANQLEKDDIKIICKCKTSLAGFNFQKFDNKFQVSFLIVNVQQCSCEIEKICISIMKNSKIYETDWIQVDFEEKLDPFIKEI</sequence>
<dbReference type="AlphaFoldDB" id="A0AAX4J943"/>
<dbReference type="EMBL" id="CP142726">
    <property type="protein sequence ID" value="WUR02398.1"/>
    <property type="molecule type" value="Genomic_DNA"/>
</dbReference>
<proteinExistence type="predicted"/>
<dbReference type="GeneID" id="90540199"/>